<reference evidence="2" key="1">
    <citation type="submission" date="2015-04" db="UniProtKB">
        <authorList>
            <consortium name="EnsemblPlants"/>
        </authorList>
    </citation>
    <scope>IDENTIFICATION</scope>
</reference>
<dbReference type="Proteomes" id="UP000026961">
    <property type="component" value="Chromosome 3"/>
</dbReference>
<dbReference type="EnsemblPlants" id="OGLUM03G26680.1">
    <property type="protein sequence ID" value="OGLUM03G26680.1"/>
    <property type="gene ID" value="OGLUM03G26680"/>
</dbReference>
<feature type="compositionally biased region" description="Basic and acidic residues" evidence="1">
    <location>
        <begin position="1"/>
        <end position="17"/>
    </location>
</feature>
<organism evidence="2">
    <name type="scientific">Oryza glumipatula</name>
    <dbReference type="NCBI Taxonomy" id="40148"/>
    <lineage>
        <taxon>Eukaryota</taxon>
        <taxon>Viridiplantae</taxon>
        <taxon>Streptophyta</taxon>
        <taxon>Embryophyta</taxon>
        <taxon>Tracheophyta</taxon>
        <taxon>Spermatophyta</taxon>
        <taxon>Magnoliopsida</taxon>
        <taxon>Liliopsida</taxon>
        <taxon>Poales</taxon>
        <taxon>Poaceae</taxon>
        <taxon>BOP clade</taxon>
        <taxon>Oryzoideae</taxon>
        <taxon>Oryzeae</taxon>
        <taxon>Oryzinae</taxon>
        <taxon>Oryza</taxon>
    </lineage>
</organism>
<protein>
    <submittedName>
        <fullName evidence="2">Uncharacterized protein</fullName>
    </submittedName>
</protein>
<keyword evidence="3" id="KW-1185">Reference proteome</keyword>
<proteinExistence type="predicted"/>
<feature type="region of interest" description="Disordered" evidence="1">
    <location>
        <begin position="180"/>
        <end position="206"/>
    </location>
</feature>
<accession>A0A0D9ZAH1</accession>
<reference evidence="2" key="2">
    <citation type="submission" date="2018-05" db="EMBL/GenBank/DDBJ databases">
        <title>OgluRS3 (Oryza glumaepatula Reference Sequence Version 3).</title>
        <authorList>
            <person name="Zhang J."/>
            <person name="Kudrna D."/>
            <person name="Lee S."/>
            <person name="Talag J."/>
            <person name="Welchert J."/>
            <person name="Wing R.A."/>
        </authorList>
    </citation>
    <scope>NUCLEOTIDE SEQUENCE [LARGE SCALE GENOMIC DNA]</scope>
</reference>
<dbReference type="AlphaFoldDB" id="A0A0D9ZAH1"/>
<feature type="region of interest" description="Disordered" evidence="1">
    <location>
        <begin position="1"/>
        <end position="30"/>
    </location>
</feature>
<dbReference type="HOGENOM" id="CLU_1009625_0_0_1"/>
<evidence type="ECO:0000256" key="1">
    <source>
        <dbReference type="SAM" id="MobiDB-lite"/>
    </source>
</evidence>
<evidence type="ECO:0000313" key="3">
    <source>
        <dbReference type="Proteomes" id="UP000026961"/>
    </source>
</evidence>
<sequence>MGLLGGRHDGEGRRGNGDEDDAEVDASPVCEGPTHLGLLTSSVASSTVTVVCKEGRGGGGGEAAAEEEARQHGRIELGGCRRLLSGLELSEPPLPELRPKRVMPLIQEGREHQPLPTSATTLPPQHLLPRCHNHHLQLRLPRHHHHLRLLLSLAAACCCFGKGGDEGEILRSHSRLLRPPVAAGKETDPAKRQILQRGRGEEEAQIHGARGTEGCLGIGTSSYGIHGAAPFLPPWCYSVRDQQSLRTISPPRVIVVRPRKRSKGHRGPKAATTMAPTHSFPMVSAPLPPFVDYAYAVAGSIEFSRG</sequence>
<evidence type="ECO:0000313" key="2">
    <source>
        <dbReference type="EnsemblPlants" id="OGLUM03G26680.1"/>
    </source>
</evidence>
<name>A0A0D9ZAH1_9ORYZ</name>
<dbReference type="Gramene" id="OGLUM03G26680.1">
    <property type="protein sequence ID" value="OGLUM03G26680.1"/>
    <property type="gene ID" value="OGLUM03G26680"/>
</dbReference>